<dbReference type="CDD" id="cd18129">
    <property type="entry name" value="ASADH_C_USG1_like"/>
    <property type="match status" value="1"/>
</dbReference>
<proteinExistence type="inferred from homology"/>
<dbReference type="CDD" id="cd17894">
    <property type="entry name" value="ASADH_USG1_N"/>
    <property type="match status" value="1"/>
</dbReference>
<organism evidence="4 5">
    <name type="scientific">Acidipila rosea</name>
    <dbReference type="NCBI Taxonomy" id="768535"/>
    <lineage>
        <taxon>Bacteria</taxon>
        <taxon>Pseudomonadati</taxon>
        <taxon>Acidobacteriota</taxon>
        <taxon>Terriglobia</taxon>
        <taxon>Terriglobales</taxon>
        <taxon>Acidobacteriaceae</taxon>
        <taxon>Acidipila</taxon>
    </lineage>
</organism>
<dbReference type="Pfam" id="PF01118">
    <property type="entry name" value="Semialdhyde_dh"/>
    <property type="match status" value="1"/>
</dbReference>
<dbReference type="PANTHER" id="PTHR46278">
    <property type="entry name" value="DEHYDROGENASE, PUTATIVE-RELATED"/>
    <property type="match status" value="1"/>
</dbReference>
<dbReference type="EMBL" id="SMGK01000004">
    <property type="protein sequence ID" value="TCK72087.1"/>
    <property type="molecule type" value="Genomic_DNA"/>
</dbReference>
<name>A0A4R1L4P0_9BACT</name>
<dbReference type="PANTHER" id="PTHR46278:SF2">
    <property type="entry name" value="ASPARTATE-SEMIALDEHYDE DEHYDROGENASE"/>
    <property type="match status" value="1"/>
</dbReference>
<dbReference type="GO" id="GO:0008652">
    <property type="term" value="P:amino acid biosynthetic process"/>
    <property type="evidence" value="ECO:0007669"/>
    <property type="project" value="InterPro"/>
</dbReference>
<evidence type="ECO:0000313" key="5">
    <source>
        <dbReference type="Proteomes" id="UP000295210"/>
    </source>
</evidence>
<evidence type="ECO:0000256" key="1">
    <source>
        <dbReference type="ARBA" id="ARBA00010584"/>
    </source>
</evidence>
<dbReference type="Gene3D" id="3.40.50.720">
    <property type="entry name" value="NAD(P)-binding Rossmann-like Domain"/>
    <property type="match status" value="1"/>
</dbReference>
<dbReference type="OrthoDB" id="115554at2"/>
<dbReference type="InterPro" id="IPR012280">
    <property type="entry name" value="Semialdhyde_DH_dimer_dom"/>
</dbReference>
<dbReference type="AlphaFoldDB" id="A0A4R1L4P0"/>
<dbReference type="Pfam" id="PF02774">
    <property type="entry name" value="Semialdhyde_dhC"/>
    <property type="match status" value="1"/>
</dbReference>
<feature type="domain" description="Semialdehyde dehydrogenase NAD-binding" evidence="2">
    <location>
        <begin position="6"/>
        <end position="112"/>
    </location>
</feature>
<dbReference type="GO" id="GO:0046983">
    <property type="term" value="F:protein dimerization activity"/>
    <property type="evidence" value="ECO:0007669"/>
    <property type="project" value="InterPro"/>
</dbReference>
<dbReference type="InterPro" id="IPR036291">
    <property type="entry name" value="NAD(P)-bd_dom_sf"/>
</dbReference>
<protein>
    <submittedName>
        <fullName evidence="4">Aspartate-semialdehyde dehydrogenase</fullName>
    </submittedName>
</protein>
<evidence type="ECO:0000313" key="4">
    <source>
        <dbReference type="EMBL" id="TCK72087.1"/>
    </source>
</evidence>
<dbReference type="GO" id="GO:0016620">
    <property type="term" value="F:oxidoreductase activity, acting on the aldehyde or oxo group of donors, NAD or NADP as acceptor"/>
    <property type="evidence" value="ECO:0007669"/>
    <property type="project" value="InterPro"/>
</dbReference>
<reference evidence="4 5" key="1">
    <citation type="submission" date="2019-03" db="EMBL/GenBank/DDBJ databases">
        <title>Genomic Encyclopedia of Type Strains, Phase IV (KMG-IV): sequencing the most valuable type-strain genomes for metagenomic binning, comparative biology and taxonomic classification.</title>
        <authorList>
            <person name="Goeker M."/>
        </authorList>
    </citation>
    <scope>NUCLEOTIDE SEQUENCE [LARGE SCALE GENOMIC DNA]</scope>
    <source>
        <strain evidence="4 5">DSM 103428</strain>
    </source>
</reference>
<gene>
    <name evidence="4" type="ORF">C7378_2720</name>
</gene>
<keyword evidence="5" id="KW-1185">Reference proteome</keyword>
<dbReference type="Proteomes" id="UP000295210">
    <property type="component" value="Unassembled WGS sequence"/>
</dbReference>
<dbReference type="SUPFAM" id="SSF51735">
    <property type="entry name" value="NAD(P)-binding Rossmann-fold domains"/>
    <property type="match status" value="1"/>
</dbReference>
<dbReference type="GO" id="GO:0051287">
    <property type="term" value="F:NAD binding"/>
    <property type="evidence" value="ECO:0007669"/>
    <property type="project" value="InterPro"/>
</dbReference>
<sequence length="341" mass="36487">MATHSRIAITGAASLLGKEMNEALADSSFCTAEFLLFDDEEALGLLEAVGDEVSVVQRIEADSFNNVDFAFFAGAPDFTRQHWQSATHAGASVIDLTGALEDQEGVLVRAPWITEAGAPDLGTPAVIAAHPAAIAVALLAKAAASAGKLRSASATVLIPASEHGRAAIDELQQQTIGLLNFQNLAKNIFDTQAAFNLSPIFGEEGKLNLPALEATVRKHYALLRNEALPETAIQLVHAPVFHGYGISMALDYEEPVRQVDIKKAFRSDHLSLQDDDAEAPTNLSSAGQENVLVRVRSSEANADPTRRYWLWATADNLRIATLNAIACATELGRLRPLGEVQ</sequence>
<evidence type="ECO:0000259" key="2">
    <source>
        <dbReference type="Pfam" id="PF01118"/>
    </source>
</evidence>
<dbReference type="InterPro" id="IPR000534">
    <property type="entry name" value="Semialdehyde_DH_NAD-bd"/>
</dbReference>
<dbReference type="SUPFAM" id="SSF55347">
    <property type="entry name" value="Glyceraldehyde-3-phosphate dehydrogenase-like, C-terminal domain"/>
    <property type="match status" value="1"/>
</dbReference>
<dbReference type="RefSeq" id="WP_131997634.1">
    <property type="nucleotide sequence ID" value="NZ_SMGK01000004.1"/>
</dbReference>
<comment type="similarity">
    <text evidence="1">Belongs to the aspartate-semialdehyde dehydrogenase family.</text>
</comment>
<dbReference type="PIRSF" id="PIRSF000148">
    <property type="entry name" value="ASA_dh"/>
    <property type="match status" value="1"/>
</dbReference>
<dbReference type="Gene3D" id="3.30.360.10">
    <property type="entry name" value="Dihydrodipicolinate Reductase, domain 2"/>
    <property type="match status" value="1"/>
</dbReference>
<accession>A0A4R1L4P0</accession>
<evidence type="ECO:0000259" key="3">
    <source>
        <dbReference type="Pfam" id="PF02774"/>
    </source>
</evidence>
<feature type="domain" description="Semialdehyde dehydrogenase dimerisation" evidence="3">
    <location>
        <begin position="146"/>
        <end position="318"/>
    </location>
</feature>
<comment type="caution">
    <text evidence="4">The sequence shown here is derived from an EMBL/GenBank/DDBJ whole genome shotgun (WGS) entry which is preliminary data.</text>
</comment>